<dbReference type="GO" id="GO:0005245">
    <property type="term" value="F:voltage-gated calcium channel activity"/>
    <property type="evidence" value="ECO:0007669"/>
    <property type="project" value="TreeGrafter"/>
</dbReference>
<dbReference type="InterPro" id="IPR005821">
    <property type="entry name" value="Ion_trans_dom"/>
</dbReference>
<dbReference type="GO" id="GO:0006814">
    <property type="term" value="P:sodium ion transport"/>
    <property type="evidence" value="ECO:0007669"/>
    <property type="project" value="TreeGrafter"/>
</dbReference>
<accession>A0AAD5UNX1</accession>
<feature type="transmembrane region" description="Helical" evidence="6">
    <location>
        <begin position="308"/>
        <end position="335"/>
    </location>
</feature>
<evidence type="ECO:0000256" key="4">
    <source>
        <dbReference type="ARBA" id="ARBA00023136"/>
    </source>
</evidence>
<dbReference type="Pfam" id="PF00520">
    <property type="entry name" value="Ion_trans"/>
    <property type="match status" value="1"/>
</dbReference>
<reference evidence="8" key="1">
    <citation type="submission" date="2020-05" db="EMBL/GenBank/DDBJ databases">
        <title>Phylogenomic resolution of chytrid fungi.</title>
        <authorList>
            <person name="Stajich J.E."/>
            <person name="Amses K."/>
            <person name="Simmons R."/>
            <person name="Seto K."/>
            <person name="Myers J."/>
            <person name="Bonds A."/>
            <person name="Quandt C.A."/>
            <person name="Barry K."/>
            <person name="Liu P."/>
            <person name="Grigoriev I."/>
            <person name="Longcore J.E."/>
            <person name="James T.Y."/>
        </authorList>
    </citation>
    <scope>NUCLEOTIDE SEQUENCE</scope>
    <source>
        <strain evidence="8">PLAUS21</strain>
    </source>
</reference>
<dbReference type="Gene3D" id="1.10.287.70">
    <property type="match status" value="1"/>
</dbReference>
<dbReference type="GO" id="GO:0036128">
    <property type="term" value="C:CatSper complex"/>
    <property type="evidence" value="ECO:0007669"/>
    <property type="project" value="InterPro"/>
</dbReference>
<keyword evidence="2 6" id="KW-0812">Transmembrane</keyword>
<feature type="transmembrane region" description="Helical" evidence="6">
    <location>
        <begin position="249"/>
        <end position="269"/>
    </location>
</feature>
<evidence type="ECO:0000256" key="6">
    <source>
        <dbReference type="SAM" id="Phobius"/>
    </source>
</evidence>
<comment type="caution">
    <text evidence="8">The sequence shown here is derived from an EMBL/GenBank/DDBJ whole genome shotgun (WGS) entry which is preliminary data.</text>
</comment>
<dbReference type="Proteomes" id="UP001210925">
    <property type="component" value="Unassembled WGS sequence"/>
</dbReference>
<feature type="transmembrane region" description="Helical" evidence="6">
    <location>
        <begin position="276"/>
        <end position="296"/>
    </location>
</feature>
<sequence length="480" mass="54807">MQLNVEQDLKHLSLPRISKETLQKAAVASIAHETEDLSEAFEKLERYKLKAKFEEAAKEETTYIVDNTNSYQKVQQHIFSHAHKYIVTKTDHKITISETISKLQAAKIGRLENLFESDMVRFVILGVVVAQCLIISLQTNNNMAKYGFDIFQVFQCVFMAFFATELAAKFYIYKMKTFRSYEYMIYLVILLIELCAQATDYENALRYVGVLRVFRLTLPFKKRKFSSYFAGVRSVVLTILKSVEDVVNISILVFGLTYLWANAGVVLFADSDPLDFGNLGSSFFSLFIAITQIGWADSLTHLESKGNFVAASIFYTSFLFIVVFVISKIVVAVIVSNLEDLHKKAGETRKKRIQKLKSSKAVITGQNFRTIAPIPPSNVPCWETQIPYEVPNFDLISKAKLENYFTVLAIMEENLAEYLKIVDSLKHIQGEIKELNSAMRAKMDERHEIDFDDDVVNGNDVTGDALSRLLTKKRTERRKR</sequence>
<evidence type="ECO:0000256" key="2">
    <source>
        <dbReference type="ARBA" id="ARBA00022692"/>
    </source>
</evidence>
<evidence type="ECO:0000256" key="1">
    <source>
        <dbReference type="ARBA" id="ARBA00004141"/>
    </source>
</evidence>
<name>A0AAD5UNX1_9FUNG</name>
<dbReference type="Gene3D" id="1.20.120.350">
    <property type="entry name" value="Voltage-gated potassium channels. Chain C"/>
    <property type="match status" value="1"/>
</dbReference>
<dbReference type="PANTHER" id="PTHR47077:SF1">
    <property type="entry name" value="CATION CHANNEL SPERM-ASSOCIATED PROTEIN 4"/>
    <property type="match status" value="1"/>
</dbReference>
<evidence type="ECO:0000313" key="9">
    <source>
        <dbReference type="Proteomes" id="UP001210925"/>
    </source>
</evidence>
<feature type="coiled-coil region" evidence="5">
    <location>
        <begin position="30"/>
        <end position="57"/>
    </location>
</feature>
<keyword evidence="4 6" id="KW-0472">Membrane</keyword>
<dbReference type="SUPFAM" id="SSF81324">
    <property type="entry name" value="Voltage-gated potassium channels"/>
    <property type="match status" value="1"/>
</dbReference>
<evidence type="ECO:0000256" key="3">
    <source>
        <dbReference type="ARBA" id="ARBA00022989"/>
    </source>
</evidence>
<proteinExistence type="predicted"/>
<keyword evidence="3 6" id="KW-1133">Transmembrane helix</keyword>
<feature type="transmembrane region" description="Helical" evidence="6">
    <location>
        <begin position="150"/>
        <end position="172"/>
    </location>
</feature>
<dbReference type="EMBL" id="JADGKB010000014">
    <property type="protein sequence ID" value="KAJ3259962.1"/>
    <property type="molecule type" value="Genomic_DNA"/>
</dbReference>
<evidence type="ECO:0000313" key="8">
    <source>
        <dbReference type="EMBL" id="KAJ3259962.1"/>
    </source>
</evidence>
<feature type="transmembrane region" description="Helical" evidence="6">
    <location>
        <begin position="119"/>
        <end position="138"/>
    </location>
</feature>
<comment type="subcellular location">
    <subcellularLocation>
        <location evidence="1">Membrane</location>
        <topology evidence="1">Multi-pass membrane protein</topology>
    </subcellularLocation>
</comment>
<dbReference type="PANTHER" id="PTHR47077">
    <property type="entry name" value="ION_TRANS DOMAIN-CONTAINING PROTEIN"/>
    <property type="match status" value="1"/>
</dbReference>
<dbReference type="InterPro" id="IPR027359">
    <property type="entry name" value="Volt_channel_dom_sf"/>
</dbReference>
<evidence type="ECO:0000259" key="7">
    <source>
        <dbReference type="Pfam" id="PF00520"/>
    </source>
</evidence>
<keyword evidence="9" id="KW-1185">Reference proteome</keyword>
<dbReference type="GO" id="GO:0030317">
    <property type="term" value="P:flagellated sperm motility"/>
    <property type="evidence" value="ECO:0007669"/>
    <property type="project" value="InterPro"/>
</dbReference>
<protein>
    <submittedName>
        <fullName evidence="8">Cation channel sperm-associated protein 4</fullName>
    </submittedName>
</protein>
<organism evidence="8 9">
    <name type="scientific">Boothiomyces macroporosus</name>
    <dbReference type="NCBI Taxonomy" id="261099"/>
    <lineage>
        <taxon>Eukaryota</taxon>
        <taxon>Fungi</taxon>
        <taxon>Fungi incertae sedis</taxon>
        <taxon>Chytridiomycota</taxon>
        <taxon>Chytridiomycota incertae sedis</taxon>
        <taxon>Chytridiomycetes</taxon>
        <taxon>Rhizophydiales</taxon>
        <taxon>Terramycetaceae</taxon>
        <taxon>Boothiomyces</taxon>
    </lineage>
</organism>
<feature type="domain" description="Ion transport" evidence="7">
    <location>
        <begin position="121"/>
        <end position="345"/>
    </location>
</feature>
<dbReference type="AlphaFoldDB" id="A0AAD5UNX1"/>
<evidence type="ECO:0000256" key="5">
    <source>
        <dbReference type="SAM" id="Coils"/>
    </source>
</evidence>
<gene>
    <name evidence="8" type="primary">CATSPER4</name>
    <name evidence="8" type="ORF">HK103_001472</name>
</gene>
<keyword evidence="5" id="KW-0175">Coiled coil</keyword>
<dbReference type="InterPro" id="IPR028744">
    <property type="entry name" value="CatSper4"/>
</dbReference>
<dbReference type="GO" id="GO:0005227">
    <property type="term" value="F:calcium-activated cation channel activity"/>
    <property type="evidence" value="ECO:0007669"/>
    <property type="project" value="InterPro"/>
</dbReference>